<dbReference type="EMBL" id="PVWO01000048">
    <property type="protein sequence ID" value="PSB58090.1"/>
    <property type="molecule type" value="Genomic_DNA"/>
</dbReference>
<evidence type="ECO:0000313" key="3">
    <source>
        <dbReference type="EMBL" id="PSB58090.1"/>
    </source>
</evidence>
<organism evidence="3 4">
    <name type="scientific">Chamaesiphon polymorphus CCALA 037</name>
    <dbReference type="NCBI Taxonomy" id="2107692"/>
    <lineage>
        <taxon>Bacteria</taxon>
        <taxon>Bacillati</taxon>
        <taxon>Cyanobacteriota</taxon>
        <taxon>Cyanophyceae</taxon>
        <taxon>Gomontiellales</taxon>
        <taxon>Chamaesiphonaceae</taxon>
        <taxon>Chamaesiphon</taxon>
    </lineage>
</organism>
<dbReference type="CDD" id="cd06259">
    <property type="entry name" value="YdcF-like"/>
    <property type="match status" value="1"/>
</dbReference>
<dbReference type="Pfam" id="PF02698">
    <property type="entry name" value="DUF218"/>
    <property type="match status" value="1"/>
</dbReference>
<dbReference type="AlphaFoldDB" id="A0A2T1GJU4"/>
<keyword evidence="1" id="KW-1133">Transmembrane helix</keyword>
<protein>
    <submittedName>
        <fullName evidence="3">YdcF family protein</fullName>
    </submittedName>
</protein>
<dbReference type="Gene3D" id="3.40.50.620">
    <property type="entry name" value="HUPs"/>
    <property type="match status" value="1"/>
</dbReference>
<dbReference type="InterPro" id="IPR014729">
    <property type="entry name" value="Rossmann-like_a/b/a_fold"/>
</dbReference>
<dbReference type="Proteomes" id="UP000238937">
    <property type="component" value="Unassembled WGS sequence"/>
</dbReference>
<name>A0A2T1GJU4_9CYAN</name>
<comment type="caution">
    <text evidence="3">The sequence shown here is derived from an EMBL/GenBank/DDBJ whole genome shotgun (WGS) entry which is preliminary data.</text>
</comment>
<evidence type="ECO:0000256" key="1">
    <source>
        <dbReference type="SAM" id="Phobius"/>
    </source>
</evidence>
<evidence type="ECO:0000259" key="2">
    <source>
        <dbReference type="Pfam" id="PF02698"/>
    </source>
</evidence>
<gene>
    <name evidence="3" type="ORF">C7B77_05980</name>
</gene>
<reference evidence="3 4" key="1">
    <citation type="submission" date="2018-03" db="EMBL/GenBank/DDBJ databases">
        <title>The ancient ancestry and fast evolution of plastids.</title>
        <authorList>
            <person name="Moore K.R."/>
            <person name="Magnabosco C."/>
            <person name="Momper L."/>
            <person name="Gold D.A."/>
            <person name="Bosak T."/>
            <person name="Fournier G.P."/>
        </authorList>
    </citation>
    <scope>NUCLEOTIDE SEQUENCE [LARGE SCALE GENOMIC DNA]</scope>
    <source>
        <strain evidence="3 4">CCALA 037</strain>
    </source>
</reference>
<dbReference type="PANTHER" id="PTHR30336">
    <property type="entry name" value="INNER MEMBRANE PROTEIN, PROBABLE PERMEASE"/>
    <property type="match status" value="1"/>
</dbReference>
<dbReference type="GO" id="GO:0005886">
    <property type="term" value="C:plasma membrane"/>
    <property type="evidence" value="ECO:0007669"/>
    <property type="project" value="TreeGrafter"/>
</dbReference>
<feature type="transmembrane region" description="Helical" evidence="1">
    <location>
        <begin position="21"/>
        <end position="43"/>
    </location>
</feature>
<keyword evidence="4" id="KW-1185">Reference proteome</keyword>
<keyword evidence="1" id="KW-0472">Membrane</keyword>
<accession>A0A2T1GJU4</accession>
<evidence type="ECO:0000313" key="4">
    <source>
        <dbReference type="Proteomes" id="UP000238937"/>
    </source>
</evidence>
<dbReference type="PANTHER" id="PTHR30336:SF20">
    <property type="entry name" value="DUF218 DOMAIN-CONTAINING PROTEIN"/>
    <property type="match status" value="1"/>
</dbReference>
<proteinExistence type="predicted"/>
<dbReference type="RefSeq" id="WP_106301469.1">
    <property type="nucleotide sequence ID" value="NZ_PVWO01000048.1"/>
</dbReference>
<feature type="domain" description="DUF218" evidence="2">
    <location>
        <begin position="50"/>
        <end position="183"/>
    </location>
</feature>
<dbReference type="OrthoDB" id="9782395at2"/>
<dbReference type="InterPro" id="IPR051599">
    <property type="entry name" value="Cell_Envelope_Assoc"/>
</dbReference>
<sequence length="205" mass="22687">MKISKIWSGDRQRIAKVIVTRGTIGSIVLLLISAGAIAIAGSIDNIDRADVAVVLGNTVDPSGKPSPRLQARLDKAIQLYQQGVFKNTIVSGGVGKEGFDEAVVMKQYLITQGLPAERIYVDSQGTNTYLTAKRTAQLMTENKWHSAIAISQYFHLPRTKLALQKFGIKTVYTAHANFFEVRDLYSTVREVFSYASYLIRSFEVL</sequence>
<keyword evidence="1" id="KW-0812">Transmembrane</keyword>
<dbReference type="InterPro" id="IPR003848">
    <property type="entry name" value="DUF218"/>
</dbReference>